<dbReference type="KEGG" id="azz:DEW08_08360"/>
<name>A0A2S2CP00_9PROT</name>
<dbReference type="OrthoDB" id="9806902at2"/>
<dbReference type="PROSITE" id="PS51257">
    <property type="entry name" value="PROKAR_LIPOPROTEIN"/>
    <property type="match status" value="1"/>
</dbReference>
<dbReference type="PANTHER" id="PTHR11614">
    <property type="entry name" value="PHOSPHOLIPASE-RELATED"/>
    <property type="match status" value="1"/>
</dbReference>
<dbReference type="GO" id="GO:0016787">
    <property type="term" value="F:hydrolase activity"/>
    <property type="evidence" value="ECO:0007669"/>
    <property type="project" value="UniProtKB-KW"/>
</dbReference>
<feature type="domain" description="Serine aminopeptidase S33" evidence="2">
    <location>
        <begin position="61"/>
        <end position="297"/>
    </location>
</feature>
<keyword evidence="4" id="KW-1185">Reference proteome</keyword>
<accession>A0A2S2CP00</accession>
<evidence type="ECO:0000313" key="3">
    <source>
        <dbReference type="EMBL" id="AWK86254.1"/>
    </source>
</evidence>
<dbReference type="AlphaFoldDB" id="A0A2S2CP00"/>
<keyword evidence="3" id="KW-0378">Hydrolase</keyword>
<feature type="signal peptide" evidence="1">
    <location>
        <begin position="1"/>
        <end position="19"/>
    </location>
</feature>
<dbReference type="Gene3D" id="3.40.50.1820">
    <property type="entry name" value="alpha/beta hydrolase"/>
    <property type="match status" value="1"/>
</dbReference>
<sequence>MRFAVGIALVLAVMALLMACGTDTAPTVVQQKSALPTLGQDVMTADDGMDLPIHSWVAQDETRAVVIAAHGMNDYAGSFDQPARAWTLSGITTYAIDQRGFGRAGRRGLWYGADRMANDLLTLARLARQRHSGVLVFLLGESMGGAVAVLAAARAEPNLLAGLVLAAPAIWGKGARAELLYSAAMALSTVVPAFTVPPLSVENPSTDDPVVLKRLREDPLIIHRTRLDTLAGIVALMRNAREGAGAVAVPTLVLLGDLDRHVPRDGVAALLERLPQPGAAPGTTLALYDHGRHLLMRSLNGGRVTADIAAWMLSPGQHLPSAADARAKACPQLLLAPNRACAADRIAASAERKAQ</sequence>
<evidence type="ECO:0000259" key="2">
    <source>
        <dbReference type="Pfam" id="PF12146"/>
    </source>
</evidence>
<dbReference type="PRINTS" id="PR00111">
    <property type="entry name" value="ABHYDROLASE"/>
</dbReference>
<reference evidence="4" key="1">
    <citation type="submission" date="2018-05" db="EMBL/GenBank/DDBJ databases">
        <title>Azospirillum thermophila sp. nov., a novel isolated from hot spring.</title>
        <authorList>
            <person name="Zhao Z."/>
        </authorList>
    </citation>
    <scope>NUCLEOTIDE SEQUENCE [LARGE SCALE GENOMIC DNA]</scope>
    <source>
        <strain evidence="4">CFH 70021</strain>
    </source>
</reference>
<dbReference type="Pfam" id="PF12146">
    <property type="entry name" value="Hydrolase_4"/>
    <property type="match status" value="1"/>
</dbReference>
<dbReference type="InterPro" id="IPR022742">
    <property type="entry name" value="Hydrolase_4"/>
</dbReference>
<gene>
    <name evidence="3" type="ORF">DEW08_08360</name>
</gene>
<organism evidence="3 4">
    <name type="scientific">Azospirillum thermophilum</name>
    <dbReference type="NCBI Taxonomy" id="2202148"/>
    <lineage>
        <taxon>Bacteria</taxon>
        <taxon>Pseudomonadati</taxon>
        <taxon>Pseudomonadota</taxon>
        <taxon>Alphaproteobacteria</taxon>
        <taxon>Rhodospirillales</taxon>
        <taxon>Azospirillaceae</taxon>
        <taxon>Azospirillum</taxon>
    </lineage>
</organism>
<dbReference type="SUPFAM" id="SSF53474">
    <property type="entry name" value="alpha/beta-Hydrolases"/>
    <property type="match status" value="1"/>
</dbReference>
<dbReference type="InterPro" id="IPR000073">
    <property type="entry name" value="AB_hydrolase_1"/>
</dbReference>
<dbReference type="EMBL" id="CP029353">
    <property type="protein sequence ID" value="AWK86254.1"/>
    <property type="molecule type" value="Genomic_DNA"/>
</dbReference>
<keyword evidence="1" id="KW-0732">Signal</keyword>
<protein>
    <submittedName>
        <fullName evidence="3">Alpha/beta hydrolase</fullName>
    </submittedName>
</protein>
<feature type="chain" id="PRO_5015472797" evidence="1">
    <location>
        <begin position="20"/>
        <end position="355"/>
    </location>
</feature>
<dbReference type="Proteomes" id="UP000245629">
    <property type="component" value="Chromosome 2"/>
</dbReference>
<evidence type="ECO:0000256" key="1">
    <source>
        <dbReference type="SAM" id="SignalP"/>
    </source>
</evidence>
<dbReference type="InterPro" id="IPR051044">
    <property type="entry name" value="MAG_DAG_Lipase"/>
</dbReference>
<dbReference type="InterPro" id="IPR029058">
    <property type="entry name" value="AB_hydrolase_fold"/>
</dbReference>
<proteinExistence type="predicted"/>
<evidence type="ECO:0000313" key="4">
    <source>
        <dbReference type="Proteomes" id="UP000245629"/>
    </source>
</evidence>